<dbReference type="InterPro" id="IPR000719">
    <property type="entry name" value="Prot_kinase_dom"/>
</dbReference>
<evidence type="ECO:0000313" key="10">
    <source>
        <dbReference type="Proteomes" id="UP000664417"/>
    </source>
</evidence>
<dbReference type="GO" id="GO:0005524">
    <property type="term" value="F:ATP binding"/>
    <property type="evidence" value="ECO:0007669"/>
    <property type="project" value="UniProtKB-UniRule"/>
</dbReference>
<dbReference type="InterPro" id="IPR008271">
    <property type="entry name" value="Ser/Thr_kinase_AS"/>
</dbReference>
<feature type="coiled-coil region" evidence="6">
    <location>
        <begin position="432"/>
        <end position="520"/>
    </location>
</feature>
<evidence type="ECO:0000256" key="6">
    <source>
        <dbReference type="SAM" id="Coils"/>
    </source>
</evidence>
<evidence type="ECO:0000256" key="4">
    <source>
        <dbReference type="ARBA" id="ARBA00022840"/>
    </source>
</evidence>
<organism evidence="9 10">
    <name type="scientific">Acanthopleuribacter pedis</name>
    <dbReference type="NCBI Taxonomy" id="442870"/>
    <lineage>
        <taxon>Bacteria</taxon>
        <taxon>Pseudomonadati</taxon>
        <taxon>Acidobacteriota</taxon>
        <taxon>Holophagae</taxon>
        <taxon>Acanthopleuribacterales</taxon>
        <taxon>Acanthopleuribacteraceae</taxon>
        <taxon>Acanthopleuribacter</taxon>
    </lineage>
</organism>
<dbReference type="PANTHER" id="PTHR43289">
    <property type="entry name" value="MITOGEN-ACTIVATED PROTEIN KINASE KINASE KINASE 20-RELATED"/>
    <property type="match status" value="1"/>
</dbReference>
<evidence type="ECO:0000256" key="5">
    <source>
        <dbReference type="PROSITE-ProRule" id="PRU10141"/>
    </source>
</evidence>
<dbReference type="Gene3D" id="3.30.200.20">
    <property type="entry name" value="Phosphorylase Kinase, domain 1"/>
    <property type="match status" value="1"/>
</dbReference>
<evidence type="ECO:0000256" key="1">
    <source>
        <dbReference type="ARBA" id="ARBA00022679"/>
    </source>
</evidence>
<dbReference type="EMBL" id="JAFREP010000004">
    <property type="protein sequence ID" value="MBO1318067.1"/>
    <property type="molecule type" value="Genomic_DNA"/>
</dbReference>
<dbReference type="Proteomes" id="UP000664417">
    <property type="component" value="Unassembled WGS sequence"/>
</dbReference>
<feature type="compositionally biased region" description="Basic residues" evidence="7">
    <location>
        <begin position="293"/>
        <end position="308"/>
    </location>
</feature>
<dbReference type="RefSeq" id="WP_207857648.1">
    <property type="nucleotide sequence ID" value="NZ_JAFREP010000004.1"/>
</dbReference>
<dbReference type="InterPro" id="IPR017441">
    <property type="entry name" value="Protein_kinase_ATP_BS"/>
</dbReference>
<keyword evidence="1" id="KW-0808">Transferase</keyword>
<proteinExistence type="predicted"/>
<evidence type="ECO:0000256" key="2">
    <source>
        <dbReference type="ARBA" id="ARBA00022741"/>
    </source>
</evidence>
<dbReference type="CDD" id="cd14014">
    <property type="entry name" value="STKc_PknB_like"/>
    <property type="match status" value="1"/>
</dbReference>
<comment type="caution">
    <text evidence="9">The sequence shown here is derived from an EMBL/GenBank/DDBJ whole genome shotgun (WGS) entry which is preliminary data.</text>
</comment>
<evidence type="ECO:0000259" key="8">
    <source>
        <dbReference type="PROSITE" id="PS50011"/>
    </source>
</evidence>
<keyword evidence="4 5" id="KW-0067">ATP-binding</keyword>
<evidence type="ECO:0000256" key="3">
    <source>
        <dbReference type="ARBA" id="ARBA00022777"/>
    </source>
</evidence>
<dbReference type="Pfam" id="PF00069">
    <property type="entry name" value="Pkinase"/>
    <property type="match status" value="1"/>
</dbReference>
<feature type="region of interest" description="Disordered" evidence="7">
    <location>
        <begin position="290"/>
        <end position="346"/>
    </location>
</feature>
<gene>
    <name evidence="9" type="ORF">J3U88_06295</name>
</gene>
<dbReference type="InterPro" id="IPR011009">
    <property type="entry name" value="Kinase-like_dom_sf"/>
</dbReference>
<dbReference type="AlphaFoldDB" id="A0A8J7Q0B9"/>
<dbReference type="PROSITE" id="PS00107">
    <property type="entry name" value="PROTEIN_KINASE_ATP"/>
    <property type="match status" value="1"/>
</dbReference>
<accession>A0A8J7Q0B9</accession>
<dbReference type="GO" id="GO:0004674">
    <property type="term" value="F:protein serine/threonine kinase activity"/>
    <property type="evidence" value="ECO:0007669"/>
    <property type="project" value="TreeGrafter"/>
</dbReference>
<evidence type="ECO:0000256" key="7">
    <source>
        <dbReference type="SAM" id="MobiDB-lite"/>
    </source>
</evidence>
<feature type="domain" description="Protein kinase" evidence="8">
    <location>
        <begin position="11"/>
        <end position="276"/>
    </location>
</feature>
<keyword evidence="6" id="KW-0175">Coiled coil</keyword>
<feature type="coiled-coil region" evidence="6">
    <location>
        <begin position="376"/>
        <end position="403"/>
    </location>
</feature>
<name>A0A8J7Q0B9_9BACT</name>
<dbReference type="PROSITE" id="PS50011">
    <property type="entry name" value="PROTEIN_KINASE_DOM"/>
    <property type="match status" value="1"/>
</dbReference>
<dbReference type="PROSITE" id="PS00108">
    <property type="entry name" value="PROTEIN_KINASE_ST"/>
    <property type="match status" value="1"/>
</dbReference>
<protein>
    <submittedName>
        <fullName evidence="9">Protein kinase</fullName>
    </submittedName>
</protein>
<dbReference type="PANTHER" id="PTHR43289:SF6">
    <property type="entry name" value="SERINE_THREONINE-PROTEIN KINASE NEKL-3"/>
    <property type="match status" value="1"/>
</dbReference>
<keyword evidence="10" id="KW-1185">Reference proteome</keyword>
<dbReference type="SUPFAM" id="SSF56112">
    <property type="entry name" value="Protein kinase-like (PK-like)"/>
    <property type="match status" value="1"/>
</dbReference>
<evidence type="ECO:0000313" key="9">
    <source>
        <dbReference type="EMBL" id="MBO1318067.1"/>
    </source>
</evidence>
<dbReference type="Gene3D" id="1.10.510.10">
    <property type="entry name" value="Transferase(Phosphotransferase) domain 1"/>
    <property type="match status" value="1"/>
</dbReference>
<sequence>MTSEEKRFSRYIIKDILGEGAMGSVYRGFDPHLERHVAIKTMKNLGGGEDDQLNDFKERFFQESKVYARLNHPNIVSVFDVGIEIDKPFLVMEYIKGMPLDAFVRHHLQDLGKILNKLLHQIADGLDYAHEEGIIHRDIKPGNILINHKRRAKIVDFGLAKLQDSKLTQTGLFLGTPSYSSPEQIISGRIDHRSDVYSFGTVMYELLTGKLPFDADSLHAILYQIANEPPKLAFDPYRDILDIPAVTEVFARVFAKDLDSRYQSAGEFAEDLSDLLGPIKSLDMLKLLGEPKGKKKKRAPAKNKKAAPKKADPKASPAKPRPKLSDSNPSPLAQAENAEERKVRQAREQFSQAFHTGNLSSVRYCLKELTDLGVDITEESRHYHKLRQEIEQKEVKTREANLDRHINKARQEFLIAYKAANLASTRFCLEELRKLGASVDKEERALKSLEARLQEVEQARSLARQKTEQARKLFKTAMDNRKTEAAARHLETLKQLQADVTEETKALAALEKAIKSQEEQVRVRIHQARLGFFNALKKADVETCRRLIYELENDLQVNVTKEVRDLQALEEELRAEQAGQVKQQRAGEIKKLFVTALSRENVRACKQHIQELQQLGQPVASETKALEVLLQQVRDKEEQQLRESIKHRVRERLAQALTEQNLTDAEKALRELRQYAGDNSAEEQAVKLLRQRFQEAEALKLKRNMAAHLRQDFKKAVTAKNLDSARYYFKELVSLDVNTRNEKQALRKLESRLQAEAELHQKMIEQARVKFATGLDKNDVDQCDHYLRVLKEFGAEVREETRLLAKLRASLRQRKNSEADLDLQEKLKSKMIDQFRCEFLRAFQNHALEGCEYYLGELRQLGAETAEEERAVKILRGNPDNSAKAV</sequence>
<keyword evidence="2 5" id="KW-0547">Nucleotide-binding</keyword>
<reference evidence="9" key="1">
    <citation type="submission" date="2021-03" db="EMBL/GenBank/DDBJ databases">
        <authorList>
            <person name="Wang G."/>
        </authorList>
    </citation>
    <scope>NUCLEOTIDE SEQUENCE</scope>
    <source>
        <strain evidence="9">KCTC 12899</strain>
    </source>
</reference>
<keyword evidence="3 9" id="KW-0418">Kinase</keyword>
<dbReference type="SMART" id="SM00220">
    <property type="entry name" value="S_TKc"/>
    <property type="match status" value="1"/>
</dbReference>
<feature type="binding site" evidence="5">
    <location>
        <position position="40"/>
    </location>
    <ligand>
        <name>ATP</name>
        <dbReference type="ChEBI" id="CHEBI:30616"/>
    </ligand>
</feature>